<dbReference type="EMBL" id="VSRR010140821">
    <property type="protein sequence ID" value="MPD04383.1"/>
    <property type="molecule type" value="Genomic_DNA"/>
</dbReference>
<evidence type="ECO:0000313" key="1">
    <source>
        <dbReference type="EMBL" id="MPD04383.1"/>
    </source>
</evidence>
<gene>
    <name evidence="1" type="ORF">E2C01_100068</name>
</gene>
<sequence length="149" mass="16651">MKGFINPFTYDSKDLVHIVSVVVVPDAIAKDILSAPEKGELCFIEFCRDRLLTDKKGFHDAIKNLKLKSFSDVGKVTKTKTSGKDTVLKSERNLMARLVTIGREREIKIKELLVYTLGPIPLALAYPDGGLMKTQKAKVLHHLEEKTPS</sequence>
<proteinExistence type="predicted"/>
<dbReference type="PANTHER" id="PTHR46704">
    <property type="entry name" value="CXC DOMAIN-CONTAINING PROTEIN-RELATED"/>
    <property type="match status" value="1"/>
</dbReference>
<comment type="caution">
    <text evidence="1">The sequence shown here is derived from an EMBL/GenBank/DDBJ whole genome shotgun (WGS) entry which is preliminary data.</text>
</comment>
<dbReference type="AlphaFoldDB" id="A0A5B7K728"/>
<dbReference type="Proteomes" id="UP000324222">
    <property type="component" value="Unassembled WGS sequence"/>
</dbReference>
<keyword evidence="2" id="KW-1185">Reference proteome</keyword>
<dbReference type="PANTHER" id="PTHR46704:SF9">
    <property type="entry name" value="BHLH DOMAIN-CONTAINING PROTEIN"/>
    <property type="match status" value="1"/>
</dbReference>
<name>A0A5B7K728_PORTR</name>
<reference evidence="1 2" key="1">
    <citation type="submission" date="2019-05" db="EMBL/GenBank/DDBJ databases">
        <title>Another draft genome of Portunus trituberculatus and its Hox gene families provides insights of decapod evolution.</title>
        <authorList>
            <person name="Jeong J.-H."/>
            <person name="Song I."/>
            <person name="Kim S."/>
            <person name="Choi T."/>
            <person name="Kim D."/>
            <person name="Ryu S."/>
            <person name="Kim W."/>
        </authorList>
    </citation>
    <scope>NUCLEOTIDE SEQUENCE [LARGE SCALE GENOMIC DNA]</scope>
    <source>
        <tissue evidence="1">Muscle</tissue>
    </source>
</reference>
<evidence type="ECO:0000313" key="2">
    <source>
        <dbReference type="Proteomes" id="UP000324222"/>
    </source>
</evidence>
<accession>A0A5B7K728</accession>
<protein>
    <submittedName>
        <fullName evidence="1">Uncharacterized protein</fullName>
    </submittedName>
</protein>
<organism evidence="1 2">
    <name type="scientific">Portunus trituberculatus</name>
    <name type="common">Swimming crab</name>
    <name type="synonym">Neptunus trituberculatus</name>
    <dbReference type="NCBI Taxonomy" id="210409"/>
    <lineage>
        <taxon>Eukaryota</taxon>
        <taxon>Metazoa</taxon>
        <taxon>Ecdysozoa</taxon>
        <taxon>Arthropoda</taxon>
        <taxon>Crustacea</taxon>
        <taxon>Multicrustacea</taxon>
        <taxon>Malacostraca</taxon>
        <taxon>Eumalacostraca</taxon>
        <taxon>Eucarida</taxon>
        <taxon>Decapoda</taxon>
        <taxon>Pleocyemata</taxon>
        <taxon>Brachyura</taxon>
        <taxon>Eubrachyura</taxon>
        <taxon>Portunoidea</taxon>
        <taxon>Portunidae</taxon>
        <taxon>Portuninae</taxon>
        <taxon>Portunus</taxon>
    </lineage>
</organism>